<feature type="region of interest" description="Disordered" evidence="6">
    <location>
        <begin position="94"/>
        <end position="122"/>
    </location>
</feature>
<dbReference type="GO" id="GO:0046872">
    <property type="term" value="F:metal ion binding"/>
    <property type="evidence" value="ECO:0007669"/>
    <property type="project" value="UniProtKB-KW"/>
</dbReference>
<dbReference type="GO" id="GO:0006879">
    <property type="term" value="P:intracellular iron ion homeostasis"/>
    <property type="evidence" value="ECO:0007669"/>
    <property type="project" value="UniProtKB-KW"/>
</dbReference>
<evidence type="ECO:0000313" key="7">
    <source>
        <dbReference type="EMBL" id="MBD3325760.1"/>
    </source>
</evidence>
<name>A0A9D5JX74_9BACT</name>
<dbReference type="InterPro" id="IPR030907">
    <property type="entry name" value="Ferrit_encaps"/>
</dbReference>
<dbReference type="InterPro" id="IPR009078">
    <property type="entry name" value="Ferritin-like_SF"/>
</dbReference>
<evidence type="ECO:0008006" key="9">
    <source>
        <dbReference type="Google" id="ProtNLM"/>
    </source>
</evidence>
<accession>A0A9D5JX74</accession>
<dbReference type="SUPFAM" id="SSF47240">
    <property type="entry name" value="Ferritin-like"/>
    <property type="match status" value="1"/>
</dbReference>
<keyword evidence="5" id="KW-1284">Encapsulin nanocompartment</keyword>
<dbReference type="InterPro" id="IPR054581">
    <property type="entry name" value="EncFtn-like"/>
</dbReference>
<comment type="subcellular location">
    <subcellularLocation>
        <location evidence="4">Encapsulin nanocompartment</location>
    </subcellularLocation>
</comment>
<dbReference type="AlphaFoldDB" id="A0A9D5JX74"/>
<evidence type="ECO:0000256" key="4">
    <source>
        <dbReference type="ARBA" id="ARBA00033738"/>
    </source>
</evidence>
<keyword evidence="3" id="KW-0408">Iron</keyword>
<evidence type="ECO:0000256" key="1">
    <source>
        <dbReference type="ARBA" id="ARBA00022434"/>
    </source>
</evidence>
<keyword evidence="2" id="KW-0479">Metal-binding</keyword>
<evidence type="ECO:0000256" key="2">
    <source>
        <dbReference type="ARBA" id="ARBA00022723"/>
    </source>
</evidence>
<dbReference type="Gene3D" id="6.10.140.1960">
    <property type="match status" value="1"/>
</dbReference>
<dbReference type="Proteomes" id="UP000649604">
    <property type="component" value="Unassembled WGS sequence"/>
</dbReference>
<dbReference type="EMBL" id="WJJP01000465">
    <property type="protein sequence ID" value="MBD3325760.1"/>
    <property type="molecule type" value="Genomic_DNA"/>
</dbReference>
<dbReference type="GO" id="GO:0140737">
    <property type="term" value="C:encapsulin nanocompartment"/>
    <property type="evidence" value="ECO:0007669"/>
    <property type="project" value="UniProtKB-SubCell"/>
</dbReference>
<organism evidence="7 8">
    <name type="scientific">candidate division KSB3 bacterium</name>
    <dbReference type="NCBI Taxonomy" id="2044937"/>
    <lineage>
        <taxon>Bacteria</taxon>
        <taxon>candidate division KSB3</taxon>
    </lineage>
</organism>
<keyword evidence="1" id="KW-0409">Iron storage</keyword>
<evidence type="ECO:0000313" key="8">
    <source>
        <dbReference type="Proteomes" id="UP000649604"/>
    </source>
</evidence>
<reference evidence="7" key="1">
    <citation type="submission" date="2019-11" db="EMBL/GenBank/DDBJ databases">
        <title>Microbial mats filling the niche in hypersaline microbial mats.</title>
        <authorList>
            <person name="Wong H.L."/>
            <person name="Macleod F.I."/>
            <person name="White R.A. III"/>
            <person name="Burns B.P."/>
        </authorList>
    </citation>
    <scope>NUCLEOTIDE SEQUENCE</scope>
    <source>
        <strain evidence="7">Rbin_158</strain>
    </source>
</reference>
<protein>
    <recommendedName>
        <fullName evidence="9">Ferritin</fullName>
    </recommendedName>
</protein>
<dbReference type="GO" id="GO:0004322">
    <property type="term" value="F:ferroxidase activity"/>
    <property type="evidence" value="ECO:0007669"/>
    <property type="project" value="InterPro"/>
</dbReference>
<gene>
    <name evidence="7" type="ORF">GF339_14330</name>
</gene>
<comment type="caution">
    <text evidence="7">The sequence shown here is derived from an EMBL/GenBank/DDBJ whole genome shotgun (WGS) entry which is preliminary data.</text>
</comment>
<sequence>MSMYHEPVEELTAPDRDIHRALNSLKEEIEAIDWYQQRVATSANSELEEILAHNRDEEIEHACMLLEWLRRTRPEWDTTLQTYLFTSLPITEIEEAEAEDAGQDAPADAPSEDLGIGSLKHQ</sequence>
<evidence type="ECO:0000256" key="3">
    <source>
        <dbReference type="ARBA" id="ARBA00023004"/>
    </source>
</evidence>
<dbReference type="NCBIfam" id="TIGR04535">
    <property type="entry name" value="ferrit_encaps"/>
    <property type="match status" value="1"/>
</dbReference>
<dbReference type="Pfam" id="PF22277">
    <property type="entry name" value="EncFtn-like"/>
    <property type="match status" value="1"/>
</dbReference>
<evidence type="ECO:0000256" key="5">
    <source>
        <dbReference type="ARBA" id="ARBA00033787"/>
    </source>
</evidence>
<proteinExistence type="predicted"/>
<evidence type="ECO:0000256" key="6">
    <source>
        <dbReference type="SAM" id="MobiDB-lite"/>
    </source>
</evidence>